<evidence type="ECO:0000313" key="2">
    <source>
        <dbReference type="Proteomes" id="UP000215196"/>
    </source>
</evidence>
<name>A0A239WS52_9FLAO</name>
<keyword evidence="2" id="KW-1185">Reference proteome</keyword>
<dbReference type="Pfam" id="PF09965">
    <property type="entry name" value="DUF2199"/>
    <property type="match status" value="1"/>
</dbReference>
<gene>
    <name evidence="1" type="ORF">SAMEA4412677_00618</name>
</gene>
<dbReference type="AlphaFoldDB" id="A0A239WS52"/>
<dbReference type="KEGG" id="ctak:4412677_00618"/>
<dbReference type="Proteomes" id="UP000215196">
    <property type="component" value="Chromosome 1"/>
</dbReference>
<organism evidence="1 2">
    <name type="scientific">Chryseobacterium taklimakanense</name>
    <dbReference type="NCBI Taxonomy" id="536441"/>
    <lineage>
        <taxon>Bacteria</taxon>
        <taxon>Pseudomonadati</taxon>
        <taxon>Bacteroidota</taxon>
        <taxon>Flavobacteriia</taxon>
        <taxon>Flavobacteriales</taxon>
        <taxon>Weeksellaceae</taxon>
        <taxon>Chryseobacterium group</taxon>
        <taxon>Chryseobacterium</taxon>
    </lineage>
</organism>
<accession>A0A239WS52</accession>
<evidence type="ECO:0000313" key="1">
    <source>
        <dbReference type="EMBL" id="SNV37069.1"/>
    </source>
</evidence>
<dbReference type="InterPro" id="IPR018697">
    <property type="entry name" value="DUF2199"/>
</dbReference>
<dbReference type="EMBL" id="LT906465">
    <property type="protein sequence ID" value="SNV37069.1"/>
    <property type="molecule type" value="Genomic_DNA"/>
</dbReference>
<sequence length="179" mass="21388">MKLFQFLNKKNEEKFKCICCGKIYDEIPLTFGSDYPNYYYSIPENEISERVEYQKSLCIIDEHFFHRVRIEIPIINYKENLNFDIWTSISEENFIKRNEDWENANRINNESYFGWLQNEIPTYKNTLNLKTISKENEPGIIPNAKILEENNQLQVDQQNGITLEKAIEIAQKILKIQHN</sequence>
<dbReference type="RefSeq" id="WP_095070285.1">
    <property type="nucleotide sequence ID" value="NZ_LT906465.1"/>
</dbReference>
<protein>
    <submittedName>
        <fullName evidence="1">Uncharacterized protein conserved in bacteria</fullName>
    </submittedName>
</protein>
<reference evidence="1 2" key="1">
    <citation type="submission" date="2017-06" db="EMBL/GenBank/DDBJ databases">
        <authorList>
            <consortium name="Pathogen Informatics"/>
        </authorList>
    </citation>
    <scope>NUCLEOTIDE SEQUENCE [LARGE SCALE GENOMIC DNA]</scope>
    <source>
        <strain evidence="1 2">NCTC13490</strain>
    </source>
</reference>
<proteinExistence type="predicted"/>